<dbReference type="AlphaFoldDB" id="A0A2G5TR99"/>
<organism evidence="2 3">
    <name type="scientific">Caenorhabditis nigoni</name>
    <dbReference type="NCBI Taxonomy" id="1611254"/>
    <lineage>
        <taxon>Eukaryota</taxon>
        <taxon>Metazoa</taxon>
        <taxon>Ecdysozoa</taxon>
        <taxon>Nematoda</taxon>
        <taxon>Chromadorea</taxon>
        <taxon>Rhabditida</taxon>
        <taxon>Rhabditina</taxon>
        <taxon>Rhabditomorpha</taxon>
        <taxon>Rhabditoidea</taxon>
        <taxon>Rhabditidae</taxon>
        <taxon>Peloderinae</taxon>
        <taxon>Caenorhabditis</taxon>
    </lineage>
</organism>
<dbReference type="InterPro" id="IPR057432">
    <property type="entry name" value="Lin-15A/B-like_dom"/>
</dbReference>
<name>A0A2G5TR99_9PELO</name>
<evidence type="ECO:0000259" key="1">
    <source>
        <dbReference type="Pfam" id="PF25375"/>
    </source>
</evidence>
<dbReference type="Proteomes" id="UP000230233">
    <property type="component" value="Chromosome V"/>
</dbReference>
<dbReference type="Pfam" id="PF25375">
    <property type="entry name" value="Lin-15B"/>
    <property type="match status" value="1"/>
</dbReference>
<sequence>MNEAVIKEEVIEETYNFTFKNGEYVKVKQEEIEQKPEYLLEKEIKTEPIDFVENVKLKTKKFDCTVEKVSEEITERICEICWRSMPRNLLKSINSEDEKTVLSHNFQTAGSLDNISPYVCISHIQKIIDENDGKLEFASTPFEKRLLSFIKRNSDSKKNRAPLRRNCQVCHMSKQLSELYFISSKDIRVVLMVGCILRGTHSVEQAKSYTMIKRAFTCYSHCKESIDMIFEHFGVTNIEEFLNSSKLILGGLMYMAKKID</sequence>
<dbReference type="PANTHER" id="PTHR22716:SF1">
    <property type="entry name" value="ETS CLASS TRANSCRIPTION FACTOR-RELATED"/>
    <property type="match status" value="1"/>
</dbReference>
<protein>
    <recommendedName>
        <fullName evidence="1">Lin-15A/B-like domain-containing protein</fullName>
    </recommendedName>
</protein>
<accession>A0A2G5TR99</accession>
<gene>
    <name evidence="2" type="primary">Cnig_chr_V.g21143</name>
    <name evidence="2" type="ORF">B9Z55_021143</name>
</gene>
<dbReference type="EMBL" id="PDUG01000005">
    <property type="protein sequence ID" value="PIC29621.1"/>
    <property type="molecule type" value="Genomic_DNA"/>
</dbReference>
<evidence type="ECO:0000313" key="3">
    <source>
        <dbReference type="Proteomes" id="UP000230233"/>
    </source>
</evidence>
<reference evidence="3" key="1">
    <citation type="submission" date="2017-10" db="EMBL/GenBank/DDBJ databases">
        <title>Rapid genome shrinkage in a self-fertile nematode reveals novel sperm competition proteins.</title>
        <authorList>
            <person name="Yin D."/>
            <person name="Schwarz E.M."/>
            <person name="Thomas C.G."/>
            <person name="Felde R.L."/>
            <person name="Korf I.F."/>
            <person name="Cutter A.D."/>
            <person name="Schartner C.M."/>
            <person name="Ralston E.J."/>
            <person name="Meyer B.J."/>
            <person name="Haag E.S."/>
        </authorList>
    </citation>
    <scope>NUCLEOTIDE SEQUENCE [LARGE SCALE GENOMIC DNA]</scope>
    <source>
        <strain evidence="3">JU1422</strain>
    </source>
</reference>
<feature type="domain" description="Lin-15A/B-like" evidence="1">
    <location>
        <begin position="164"/>
        <end position="259"/>
    </location>
</feature>
<comment type="caution">
    <text evidence="2">The sequence shown here is derived from an EMBL/GenBank/DDBJ whole genome shotgun (WGS) entry which is preliminary data.</text>
</comment>
<dbReference type="InterPro" id="IPR040129">
    <property type="entry name" value="Lin-15B-like"/>
</dbReference>
<keyword evidence="3" id="KW-1185">Reference proteome</keyword>
<dbReference type="GO" id="GO:0040027">
    <property type="term" value="P:negative regulation of vulval development"/>
    <property type="evidence" value="ECO:0007669"/>
    <property type="project" value="InterPro"/>
</dbReference>
<proteinExistence type="predicted"/>
<dbReference type="PANTHER" id="PTHR22716">
    <property type="entry name" value="ETS CLASS TRANSCRIPTION FACTOR-RELATED-RELATED"/>
    <property type="match status" value="1"/>
</dbReference>
<evidence type="ECO:0000313" key="2">
    <source>
        <dbReference type="EMBL" id="PIC29621.1"/>
    </source>
</evidence>